<keyword evidence="11" id="KW-1185">Reference proteome</keyword>
<dbReference type="InterPro" id="IPR007632">
    <property type="entry name" value="Anoctamin"/>
</dbReference>
<dbReference type="SUPFAM" id="SSF47576">
    <property type="entry name" value="Calponin-homology domain, CH-domain"/>
    <property type="match status" value="1"/>
</dbReference>
<feature type="transmembrane region" description="Helical" evidence="8">
    <location>
        <begin position="740"/>
        <end position="763"/>
    </location>
</feature>
<keyword evidence="4" id="KW-0677">Repeat</keyword>
<accession>A0A7M5WZY0</accession>
<keyword evidence="6 8" id="KW-0472">Membrane</keyword>
<dbReference type="PANTHER" id="PTHR12308">
    <property type="entry name" value="ANOCTAMIN"/>
    <property type="match status" value="1"/>
</dbReference>
<name>A0A7M5WZY0_9CNID</name>
<dbReference type="InterPro" id="IPR001589">
    <property type="entry name" value="Actinin_actin-bd_CS"/>
</dbReference>
<dbReference type="FunFam" id="1.10.418.10:FF:000036">
    <property type="entry name" value="Actinin alpha 1"/>
    <property type="match status" value="1"/>
</dbReference>
<evidence type="ECO:0000256" key="4">
    <source>
        <dbReference type="ARBA" id="ARBA00022737"/>
    </source>
</evidence>
<dbReference type="GO" id="GO:0003779">
    <property type="term" value="F:actin binding"/>
    <property type="evidence" value="ECO:0007669"/>
    <property type="project" value="UniProtKB-KW"/>
</dbReference>
<feature type="domain" description="Calponin-homology (CH)" evidence="9">
    <location>
        <begin position="132"/>
        <end position="232"/>
    </location>
</feature>
<dbReference type="Pfam" id="PF00307">
    <property type="entry name" value="CH"/>
    <property type="match status" value="2"/>
</dbReference>
<feature type="transmembrane region" description="Helical" evidence="8">
    <location>
        <begin position="535"/>
        <end position="557"/>
    </location>
</feature>
<dbReference type="InterPro" id="IPR049452">
    <property type="entry name" value="Anoctamin_TM"/>
</dbReference>
<dbReference type="Pfam" id="PF04547">
    <property type="entry name" value="Anoctamin"/>
    <property type="match status" value="1"/>
</dbReference>
<organism evidence="10 11">
    <name type="scientific">Clytia hemisphaerica</name>
    <dbReference type="NCBI Taxonomy" id="252671"/>
    <lineage>
        <taxon>Eukaryota</taxon>
        <taxon>Metazoa</taxon>
        <taxon>Cnidaria</taxon>
        <taxon>Hydrozoa</taxon>
        <taxon>Hydroidolina</taxon>
        <taxon>Leptothecata</taxon>
        <taxon>Obeliida</taxon>
        <taxon>Clytiidae</taxon>
        <taxon>Clytia</taxon>
    </lineage>
</organism>
<keyword evidence="7" id="KW-0009">Actin-binding</keyword>
<keyword evidence="3 8" id="KW-0812">Transmembrane</keyword>
<dbReference type="PROSITE" id="PS00019">
    <property type="entry name" value="ACTININ_1"/>
    <property type="match status" value="1"/>
</dbReference>
<evidence type="ECO:0000256" key="1">
    <source>
        <dbReference type="ARBA" id="ARBA00004141"/>
    </source>
</evidence>
<evidence type="ECO:0000256" key="7">
    <source>
        <dbReference type="ARBA" id="ARBA00023203"/>
    </source>
</evidence>
<proteinExistence type="inferred from homology"/>
<dbReference type="OrthoDB" id="296386at2759"/>
<evidence type="ECO:0000256" key="6">
    <source>
        <dbReference type="ARBA" id="ARBA00023136"/>
    </source>
</evidence>
<evidence type="ECO:0000256" key="5">
    <source>
        <dbReference type="ARBA" id="ARBA00022989"/>
    </source>
</evidence>
<dbReference type="Proteomes" id="UP000594262">
    <property type="component" value="Unplaced"/>
</dbReference>
<dbReference type="InterPro" id="IPR036872">
    <property type="entry name" value="CH_dom_sf"/>
</dbReference>
<evidence type="ECO:0000259" key="9">
    <source>
        <dbReference type="PROSITE" id="PS50021"/>
    </source>
</evidence>
<dbReference type="Gene3D" id="1.10.418.10">
    <property type="entry name" value="Calponin-like domain"/>
    <property type="match status" value="2"/>
</dbReference>
<evidence type="ECO:0000313" key="10">
    <source>
        <dbReference type="EnsemblMetazoa" id="CLYHEMP015333.1"/>
    </source>
</evidence>
<feature type="domain" description="Calponin-homology (CH)" evidence="9">
    <location>
        <begin position="19"/>
        <end position="123"/>
    </location>
</feature>
<keyword evidence="5 8" id="KW-1133">Transmembrane helix</keyword>
<dbReference type="CDD" id="cd21214">
    <property type="entry name" value="CH_ACTN_rpt1"/>
    <property type="match status" value="1"/>
</dbReference>
<reference evidence="10" key="1">
    <citation type="submission" date="2021-01" db="UniProtKB">
        <authorList>
            <consortium name="EnsemblMetazoa"/>
        </authorList>
    </citation>
    <scope>IDENTIFICATION</scope>
</reference>
<feature type="transmembrane region" description="Helical" evidence="8">
    <location>
        <begin position="793"/>
        <end position="812"/>
    </location>
</feature>
<dbReference type="PANTHER" id="PTHR12308:SF73">
    <property type="entry name" value="ANOCTAMIN"/>
    <property type="match status" value="1"/>
</dbReference>
<dbReference type="RefSeq" id="XP_066919123.1">
    <property type="nucleotide sequence ID" value="XM_067063022.1"/>
</dbReference>
<evidence type="ECO:0000256" key="8">
    <source>
        <dbReference type="RuleBase" id="RU280814"/>
    </source>
</evidence>
<dbReference type="SMART" id="SM00033">
    <property type="entry name" value="CH"/>
    <property type="match status" value="2"/>
</dbReference>
<protein>
    <recommendedName>
        <fullName evidence="8">Anoctamin</fullName>
    </recommendedName>
</protein>
<comment type="subcellular location">
    <subcellularLocation>
        <location evidence="1 8">Membrane</location>
        <topology evidence="1 8">Multi-pass membrane protein</topology>
    </subcellularLocation>
</comment>
<dbReference type="EnsemblMetazoa" id="CLYHEMT015333.1">
    <property type="protein sequence ID" value="CLYHEMP015333.1"/>
    <property type="gene ID" value="CLYHEMG015333"/>
</dbReference>
<feature type="transmembrane region" description="Helical" evidence="8">
    <location>
        <begin position="427"/>
        <end position="453"/>
    </location>
</feature>
<dbReference type="AlphaFoldDB" id="A0A7M5WZY0"/>
<dbReference type="PROSITE" id="PS50021">
    <property type="entry name" value="CH"/>
    <property type="match status" value="2"/>
</dbReference>
<dbReference type="GO" id="GO:0005254">
    <property type="term" value="F:chloride channel activity"/>
    <property type="evidence" value="ECO:0007669"/>
    <property type="project" value="TreeGrafter"/>
</dbReference>
<feature type="transmembrane region" description="Helical" evidence="8">
    <location>
        <begin position="465"/>
        <end position="482"/>
    </location>
</feature>
<evidence type="ECO:0000256" key="2">
    <source>
        <dbReference type="ARBA" id="ARBA00009671"/>
    </source>
</evidence>
<feature type="transmembrane region" description="Helical" evidence="8">
    <location>
        <begin position="642"/>
        <end position="661"/>
    </location>
</feature>
<feature type="transmembrane region" description="Helical" evidence="8">
    <location>
        <begin position="593"/>
        <end position="610"/>
    </location>
</feature>
<feature type="transmembrane region" description="Helical" evidence="8">
    <location>
        <begin position="841"/>
        <end position="864"/>
    </location>
</feature>
<dbReference type="GeneID" id="136806445"/>
<evidence type="ECO:0000313" key="11">
    <source>
        <dbReference type="Proteomes" id="UP000594262"/>
    </source>
</evidence>
<dbReference type="GO" id="GO:0016020">
    <property type="term" value="C:membrane"/>
    <property type="evidence" value="ECO:0007669"/>
    <property type="project" value="UniProtKB-SubCell"/>
</dbReference>
<evidence type="ECO:0000256" key="3">
    <source>
        <dbReference type="ARBA" id="ARBA00022692"/>
    </source>
</evidence>
<dbReference type="InterPro" id="IPR001715">
    <property type="entry name" value="CH_dom"/>
</dbReference>
<comment type="similarity">
    <text evidence="2 8">Belongs to the anoctamin family.</text>
</comment>
<sequence>MEREQQDDGSHLFNSDWIVQQKRTFTAWCNSHLRKVGQQIENIEDDFRDGLKLIHLIEVISGEKLTKPKSGRRLRVHHILDINNALTFLKSKGVHLTISAEDLVDGKLNLTLGLIWMLIHRFAIQEIDFDDGTAKEGLLRWFNDGNEMPINNFAEDFKDGVALCYLLKKHGCKAKVLEDLTNADPVHNLNSAFEVAENEYGVPAMLDARHVAEEPDELAVMTYLSTLYHVLNEQKSPQTEGDFQSEVYLIQIAEDCPEKCLQYLKKCLEDNRFIVSLHELADKDHGPTYLKVQATFQDLCVEAESLEILKTLAQNKEMTEFLAEDLKLFEGHRDQKNFFTPAEQLLLLESKLHQVPFQKEELMKVGLKKLGASGSIIRSCLYAKPQIIESFTPRHNTEDKKKLWEKIKRNPFHFPFNALRDYYGEEVAFYFAWMSFFTWTLLPISMLGAALFLHRPKGMTVDDSPYLPVYALMMALWTILYIKCWRRKEHEHALDWGTYNVEKSEHVRTEFVGEIRTSPVTGKPEKYFPSWKRRICYLASFLLSLPFLSMGVMAMILSLNLNGYIHDKESPIYFATLSHFAEPGGIFAADNPYYGWMVPTIGHSLVINLINKLYRSVAEYCTDIENHKTEYHWNSSLTVKRVLFELFDCYLPLFYIAFYQLNIIALRRELVGLFWGDEIRRLVTESIIPLVTEKFVGYQQKKKLAKAKKEDVTMDIEDLDNLLLEEYEQFDDYLEMVVQFGYVTLFASAFPLCSIITIVFLFIEARSDMFKLLYLCRRPIVHRVNNIGVWSKVLMCMMVLSMITNCFLFGFASEQLATWAPEMYETYSDGDQWIKPGYGRYVVGIVFCAEHVLILIVVLCHFLVSDSPRHVKLELERRDYVKKQLLKELQHKKFV</sequence>